<keyword evidence="4 11" id="KW-0949">S-adenosyl-L-methionine</keyword>
<evidence type="ECO:0000256" key="2">
    <source>
        <dbReference type="ARBA" id="ARBA00022603"/>
    </source>
</evidence>
<protein>
    <recommendedName>
        <fullName evidence="6">Alpha N-terminal protein methyltransferase 1</fullName>
        <ecNumber evidence="5">2.1.1.244</ecNumber>
    </recommendedName>
    <alternativeName>
        <fullName evidence="7">X-Pro-Lys N-terminal protein methyltransferase 1</fullName>
    </alternativeName>
</protein>
<feature type="binding site" evidence="11">
    <location>
        <begin position="151"/>
        <end position="152"/>
    </location>
    <ligand>
        <name>S-adenosyl-L-methionine</name>
        <dbReference type="ChEBI" id="CHEBI:59789"/>
    </ligand>
</feature>
<dbReference type="PANTHER" id="PTHR12753:SF0">
    <property type="entry name" value="ALPHA N-TERMINAL PROTEIN METHYLTRANSFERASE 1"/>
    <property type="match status" value="1"/>
</dbReference>
<dbReference type="STRING" id="180088.A0A1J8PHT5"/>
<evidence type="ECO:0000256" key="11">
    <source>
        <dbReference type="PIRSR" id="PIRSR016958-1"/>
    </source>
</evidence>
<evidence type="ECO:0000313" key="13">
    <source>
        <dbReference type="Proteomes" id="UP000183567"/>
    </source>
</evidence>
<dbReference type="Gene3D" id="3.40.50.150">
    <property type="entry name" value="Vaccinia Virus protein VP39"/>
    <property type="match status" value="1"/>
</dbReference>
<evidence type="ECO:0000256" key="4">
    <source>
        <dbReference type="ARBA" id="ARBA00022691"/>
    </source>
</evidence>
<keyword evidence="13" id="KW-1185">Reference proteome</keyword>
<sequence>MSSTDPAPDLDAGIQYWANQPANYDGVLGGFGTGPLPRVDAAGSRRFLLDLLPELCTVPSPFQSLSTHPSDTKRVRALDVGAGVGRITSDVLLHLVSDVALVEPVESFIEEARSRGKASESGAEFNESGYRVSWKGIADRSKSVTFFKGALQTFDPAAPGTPLDRVGCLPPDGDGNTESKFDVIWCQWCLGHLKDDDLVRFLERSKMALRDAKSLIVVKENLCAEPKNEPTTVFDEEDSSFTRSDLAFKKIFQDAGLEIVCEKIQHGLPNGLYPVKMYAPVISLNFLSVLTRI</sequence>
<comment type="caution">
    <text evidence="12">The sequence shown here is derived from an EMBL/GenBank/DDBJ whole genome shotgun (WGS) entry which is preliminary data.</text>
</comment>
<dbReference type="GO" id="GO:0005737">
    <property type="term" value="C:cytoplasm"/>
    <property type="evidence" value="ECO:0007669"/>
    <property type="project" value="TreeGrafter"/>
</dbReference>
<dbReference type="Proteomes" id="UP000183567">
    <property type="component" value="Unassembled WGS sequence"/>
</dbReference>
<feature type="binding site" evidence="11">
    <location>
        <position position="81"/>
    </location>
    <ligand>
        <name>S-adenosyl-L-methionine</name>
        <dbReference type="ChEBI" id="CHEBI:59789"/>
    </ligand>
</feature>
<comment type="catalytic activity">
    <reaction evidence="9">
        <text>N-terminal L-prolyl-L-prolyl-L-lysyl-[protein] + 2 S-adenosyl-L-methionine = N-terminal N,N-dimethyl-L-prolyl-L-prolyl-L-lysyl-[protein] + 2 S-adenosyl-L-homocysteine + 2 H(+)</text>
        <dbReference type="Rhea" id="RHEA:54736"/>
        <dbReference type="Rhea" id="RHEA-COMP:13787"/>
        <dbReference type="Rhea" id="RHEA-COMP:13974"/>
        <dbReference type="ChEBI" id="CHEBI:15378"/>
        <dbReference type="ChEBI" id="CHEBI:57856"/>
        <dbReference type="ChEBI" id="CHEBI:59789"/>
        <dbReference type="ChEBI" id="CHEBI:138059"/>
        <dbReference type="ChEBI" id="CHEBI:138318"/>
        <dbReference type="EC" id="2.1.1.244"/>
    </reaction>
</comment>
<dbReference type="InterPro" id="IPR029063">
    <property type="entry name" value="SAM-dependent_MTases_sf"/>
</dbReference>
<keyword evidence="2" id="KW-0489">Methyltransferase</keyword>
<evidence type="ECO:0000256" key="9">
    <source>
        <dbReference type="ARBA" id="ARBA00047885"/>
    </source>
</evidence>
<evidence type="ECO:0000256" key="10">
    <source>
        <dbReference type="ARBA" id="ARBA00048167"/>
    </source>
</evidence>
<gene>
    <name evidence="12" type="ORF">AZE42_03598</name>
</gene>
<evidence type="ECO:0000256" key="5">
    <source>
        <dbReference type="ARBA" id="ARBA00039112"/>
    </source>
</evidence>
<organism evidence="12 13">
    <name type="scientific">Rhizopogon vesiculosus</name>
    <dbReference type="NCBI Taxonomy" id="180088"/>
    <lineage>
        <taxon>Eukaryota</taxon>
        <taxon>Fungi</taxon>
        <taxon>Dikarya</taxon>
        <taxon>Basidiomycota</taxon>
        <taxon>Agaricomycotina</taxon>
        <taxon>Agaricomycetes</taxon>
        <taxon>Agaricomycetidae</taxon>
        <taxon>Boletales</taxon>
        <taxon>Suillineae</taxon>
        <taxon>Rhizopogonaceae</taxon>
        <taxon>Rhizopogon</taxon>
    </lineage>
</organism>
<feature type="non-terminal residue" evidence="12">
    <location>
        <position position="293"/>
    </location>
</feature>
<accession>A0A1J8PHT5</accession>
<dbReference type="Pfam" id="PF05891">
    <property type="entry name" value="Methyltransf_PK"/>
    <property type="match status" value="1"/>
</dbReference>
<name>A0A1J8PHT5_9AGAM</name>
<dbReference type="PANTHER" id="PTHR12753">
    <property type="entry name" value="AD-003 - RELATED"/>
    <property type="match status" value="1"/>
</dbReference>
<dbReference type="GO" id="GO:0032259">
    <property type="term" value="P:methylation"/>
    <property type="evidence" value="ECO:0007669"/>
    <property type="project" value="UniProtKB-KW"/>
</dbReference>
<evidence type="ECO:0000256" key="7">
    <source>
        <dbReference type="ARBA" id="ARBA00043129"/>
    </source>
</evidence>
<dbReference type="AlphaFoldDB" id="A0A1J8PHT5"/>
<dbReference type="EC" id="2.1.1.244" evidence="5"/>
<reference evidence="12 13" key="1">
    <citation type="submission" date="2016-03" db="EMBL/GenBank/DDBJ databases">
        <title>Comparative genomics of the ectomycorrhizal sister species Rhizopogon vinicolor and Rhizopogon vesiculosus (Basidiomycota: Boletales) reveals a divergence of the mating type B locus.</title>
        <authorList>
            <person name="Mujic A.B."/>
            <person name="Kuo A."/>
            <person name="Tritt A."/>
            <person name="Lipzen A."/>
            <person name="Chen C."/>
            <person name="Johnson J."/>
            <person name="Sharma A."/>
            <person name="Barry K."/>
            <person name="Grigoriev I.V."/>
            <person name="Spatafora J.W."/>
        </authorList>
    </citation>
    <scope>NUCLEOTIDE SEQUENCE [LARGE SCALE GENOMIC DNA]</scope>
    <source>
        <strain evidence="12 13">AM-OR11-056</strain>
    </source>
</reference>
<comment type="similarity">
    <text evidence="1">Belongs to the methyltransferase superfamily. NTM1 family.</text>
</comment>
<dbReference type="GO" id="GO:0071885">
    <property type="term" value="F:N-terminal protein N-methyltransferase activity"/>
    <property type="evidence" value="ECO:0007669"/>
    <property type="project" value="UniProtKB-EC"/>
</dbReference>
<keyword evidence="3" id="KW-0808">Transferase</keyword>
<evidence type="ECO:0000256" key="8">
    <source>
        <dbReference type="ARBA" id="ARBA00047306"/>
    </source>
</evidence>
<feature type="binding site" evidence="11">
    <location>
        <position position="187"/>
    </location>
    <ligand>
        <name>S-adenosyl-L-methionine</name>
        <dbReference type="ChEBI" id="CHEBI:59789"/>
    </ligand>
</feature>
<dbReference type="OrthoDB" id="1298661at2759"/>
<evidence type="ECO:0000256" key="3">
    <source>
        <dbReference type="ARBA" id="ARBA00022679"/>
    </source>
</evidence>
<comment type="catalytic activity">
    <reaction evidence="8">
        <text>N-terminal L-seryl-L-prolyl-L-lysyl-[protein] + 3 S-adenosyl-L-methionine = N-terminal N,N,N-trimethyl-L-seryl-L-prolyl-L-lysyl-[protein] + 3 S-adenosyl-L-homocysteine + 3 H(+)</text>
        <dbReference type="Rhea" id="RHEA:54724"/>
        <dbReference type="Rhea" id="RHEA-COMP:13789"/>
        <dbReference type="Rhea" id="RHEA-COMP:13973"/>
        <dbReference type="ChEBI" id="CHEBI:15378"/>
        <dbReference type="ChEBI" id="CHEBI:57856"/>
        <dbReference type="ChEBI" id="CHEBI:59789"/>
        <dbReference type="ChEBI" id="CHEBI:138061"/>
        <dbReference type="ChEBI" id="CHEBI:138317"/>
        <dbReference type="EC" id="2.1.1.244"/>
    </reaction>
</comment>
<comment type="catalytic activity">
    <reaction evidence="10">
        <text>N-terminal L-alanyl-L-prolyl-L-lysyl-[protein] + 3 S-adenosyl-L-methionine = N-terminal N,N,N-trimethyl-L-alanyl-L-prolyl-L-lysyl-[protein] + 3 S-adenosyl-L-homocysteine + 3 H(+)</text>
        <dbReference type="Rhea" id="RHEA:54712"/>
        <dbReference type="Rhea" id="RHEA-COMP:13785"/>
        <dbReference type="Rhea" id="RHEA-COMP:13971"/>
        <dbReference type="ChEBI" id="CHEBI:15378"/>
        <dbReference type="ChEBI" id="CHEBI:57856"/>
        <dbReference type="ChEBI" id="CHEBI:59789"/>
        <dbReference type="ChEBI" id="CHEBI:138057"/>
        <dbReference type="ChEBI" id="CHEBI:138315"/>
        <dbReference type="EC" id="2.1.1.244"/>
    </reaction>
</comment>
<proteinExistence type="inferred from homology"/>
<dbReference type="CDD" id="cd02440">
    <property type="entry name" value="AdoMet_MTases"/>
    <property type="match status" value="1"/>
</dbReference>
<dbReference type="PIRSF" id="PIRSF016958">
    <property type="entry name" value="DUF858_MeTrfase_lik"/>
    <property type="match status" value="1"/>
</dbReference>
<evidence type="ECO:0000256" key="1">
    <source>
        <dbReference type="ARBA" id="ARBA00009059"/>
    </source>
</evidence>
<dbReference type="SUPFAM" id="SSF53335">
    <property type="entry name" value="S-adenosyl-L-methionine-dependent methyltransferases"/>
    <property type="match status" value="1"/>
</dbReference>
<evidence type="ECO:0000256" key="6">
    <source>
        <dbReference type="ARBA" id="ARBA00039449"/>
    </source>
</evidence>
<dbReference type="EMBL" id="LVVM01006416">
    <property type="protein sequence ID" value="OJA08159.1"/>
    <property type="molecule type" value="Genomic_DNA"/>
</dbReference>
<dbReference type="InterPro" id="IPR008576">
    <property type="entry name" value="MeTrfase_NTM1"/>
</dbReference>
<feature type="binding site" evidence="11">
    <location>
        <position position="86"/>
    </location>
    <ligand>
        <name>S-adenosyl-L-methionine</name>
        <dbReference type="ChEBI" id="CHEBI:59789"/>
    </ligand>
</feature>
<evidence type="ECO:0000313" key="12">
    <source>
        <dbReference type="EMBL" id="OJA08159.1"/>
    </source>
</evidence>